<keyword evidence="13" id="KW-1185">Reference proteome</keyword>
<dbReference type="GO" id="GO:0005886">
    <property type="term" value="C:plasma membrane"/>
    <property type="evidence" value="ECO:0007669"/>
    <property type="project" value="TreeGrafter"/>
</dbReference>
<comment type="similarity">
    <text evidence="8">Belongs to the sodium:neurotransmitter symporter (SNF) (TC 2.A.22) family.</text>
</comment>
<dbReference type="EMBL" id="KB301320">
    <property type="protein sequence ID" value="ELU05703.1"/>
    <property type="molecule type" value="Genomic_DNA"/>
</dbReference>
<feature type="transmembrane region" description="Helical" evidence="10">
    <location>
        <begin position="472"/>
        <end position="492"/>
    </location>
</feature>
<dbReference type="EMBL" id="AMQN01007754">
    <property type="status" value="NOT_ANNOTATED_CDS"/>
    <property type="molecule type" value="Genomic_DNA"/>
</dbReference>
<name>R7UHY8_CAPTE</name>
<feature type="transmembrane region" description="Helical" evidence="10">
    <location>
        <begin position="441"/>
        <end position="466"/>
    </location>
</feature>
<dbReference type="GO" id="GO:0043005">
    <property type="term" value="C:neuron projection"/>
    <property type="evidence" value="ECO:0007669"/>
    <property type="project" value="TreeGrafter"/>
</dbReference>
<feature type="disulfide bond" evidence="7">
    <location>
        <begin position="158"/>
        <end position="167"/>
    </location>
</feature>
<proteinExistence type="inferred from homology"/>
<feature type="binding site" evidence="6">
    <location>
        <position position="415"/>
    </location>
    <ligand>
        <name>Na(+)</name>
        <dbReference type="ChEBI" id="CHEBI:29101"/>
        <label>1</label>
    </ligand>
</feature>
<feature type="transmembrane region" description="Helical" evidence="10">
    <location>
        <begin position="554"/>
        <end position="575"/>
    </location>
</feature>
<evidence type="ECO:0000256" key="9">
    <source>
        <dbReference type="SAM" id="MobiDB-lite"/>
    </source>
</evidence>
<dbReference type="GO" id="GO:0046872">
    <property type="term" value="F:metal ion binding"/>
    <property type="evidence" value="ECO:0007669"/>
    <property type="project" value="UniProtKB-KW"/>
</dbReference>
<dbReference type="OMA" id="FNNINHR"/>
<dbReference type="NCBIfam" id="NF037979">
    <property type="entry name" value="Na_transp"/>
    <property type="match status" value="1"/>
</dbReference>
<keyword evidence="2 8" id="KW-0813">Transport</keyword>
<keyword evidence="6" id="KW-0479">Metal-binding</keyword>
<feature type="binding site" evidence="6">
    <location>
        <position position="53"/>
    </location>
    <ligand>
        <name>Na(+)</name>
        <dbReference type="ChEBI" id="CHEBI:29101"/>
        <label>1</label>
    </ligand>
</feature>
<keyword evidence="6" id="KW-0915">Sodium</keyword>
<reference evidence="12" key="3">
    <citation type="submission" date="2015-06" db="UniProtKB">
        <authorList>
            <consortium name="EnsemblMetazoa"/>
        </authorList>
    </citation>
    <scope>IDENTIFICATION</scope>
</reference>
<dbReference type="PROSITE" id="PS00610">
    <property type="entry name" value="NA_NEUROTRAN_SYMP_1"/>
    <property type="match status" value="1"/>
</dbReference>
<keyword evidence="5 10" id="KW-0472">Membrane</keyword>
<feature type="transmembrane region" description="Helical" evidence="10">
    <location>
        <begin position="47"/>
        <end position="65"/>
    </location>
</feature>
<protein>
    <recommendedName>
        <fullName evidence="8">Transporter</fullName>
    </recommendedName>
</protein>
<feature type="binding site" evidence="6">
    <location>
        <position position="414"/>
    </location>
    <ligand>
        <name>Na(+)</name>
        <dbReference type="ChEBI" id="CHEBI:29101"/>
        <label>1</label>
    </ligand>
</feature>
<evidence type="ECO:0000256" key="7">
    <source>
        <dbReference type="PIRSR" id="PIRSR600175-2"/>
    </source>
</evidence>
<feature type="transmembrane region" description="Helical" evidence="10">
    <location>
        <begin position="229"/>
        <end position="248"/>
    </location>
</feature>
<reference evidence="13" key="1">
    <citation type="submission" date="2012-12" db="EMBL/GenBank/DDBJ databases">
        <authorList>
            <person name="Hellsten U."/>
            <person name="Grimwood J."/>
            <person name="Chapman J.A."/>
            <person name="Shapiro H."/>
            <person name="Aerts A."/>
            <person name="Otillar R.P."/>
            <person name="Terry A.Y."/>
            <person name="Boore J.L."/>
            <person name="Simakov O."/>
            <person name="Marletaz F."/>
            <person name="Cho S.-J."/>
            <person name="Edsinger-Gonzales E."/>
            <person name="Havlak P."/>
            <person name="Kuo D.-H."/>
            <person name="Larsson T."/>
            <person name="Lv J."/>
            <person name="Arendt D."/>
            <person name="Savage R."/>
            <person name="Osoegawa K."/>
            <person name="de Jong P."/>
            <person name="Lindberg D.R."/>
            <person name="Seaver E.C."/>
            <person name="Weisblat D.A."/>
            <person name="Putnam N.H."/>
            <person name="Grigoriev I.V."/>
            <person name="Rokhsar D.S."/>
        </authorList>
    </citation>
    <scope>NUCLEOTIDE SEQUENCE</scope>
    <source>
        <strain evidence="13">I ESC-2004</strain>
    </source>
</reference>
<dbReference type="HOGENOM" id="CLU_006855_9_5_1"/>
<dbReference type="InterPro" id="IPR000175">
    <property type="entry name" value="Na/ntran_symport"/>
</dbReference>
<sequence length="620" mass="70139">METQDPSAKNGPSSETVPLKSELKDGDPSDDKDATPEREHWSGKMDFMFSCVGYSIGLGNVWRFPYLCYTNGGGAFLIPYLLTLVLAGIPMFLLELSLGQYLSIGGLGIWQICPIFKGVGYSAAIIAFWLNIYYVVILAWGLHYLFNSFTTELPWAKCGHWWNTDRCMTQDTRRQCSNFTEAADGMLNMTSNVSCSNALNYSIYTSPVKEFWERNTLQISGGLGEPGNVRWQLALTLLLAWIVCYFCIWKGVKWTGKVTWFTAVFPYILLFILLIRGVTLPGALEGIKYYIVPDFERLKDSKVWIEAATQIFFSYGLALGAQVALGSYNKYHNNVYRDALIISCVNSTTSIFAGFVIFSTIGFMANEQGRSVAEVADSGPGLAFLVYPSAVVQLPISPIWAILFFMMLFFLGLDSQFCTMEGFITAIVDEYPQYLRKRKELFVAAVCAVSYLIGLTMVTEGGMYVFQLFDKYSASGMCLLFLIFWECVAISWGYGVNRFYDNLHDMCGYYPGVWWKLCWVLFTPIICIGVFLFSVIKHKPVKYLDYEYPWWGELIGWVMAMSSILVTPIYGIWYFSKTPGTFRERCKLCFRPDIDEPIKRNKPQVILGSDAADAGETTFV</sequence>
<feature type="transmembrane region" description="Helical" evidence="10">
    <location>
        <begin position="119"/>
        <end position="146"/>
    </location>
</feature>
<keyword evidence="3 8" id="KW-0812">Transmembrane</keyword>
<evidence type="ECO:0000256" key="10">
    <source>
        <dbReference type="SAM" id="Phobius"/>
    </source>
</evidence>
<feature type="binding site" evidence="6">
    <location>
        <position position="60"/>
    </location>
    <ligand>
        <name>Na(+)</name>
        <dbReference type="ChEBI" id="CHEBI:29101"/>
        <label>1</label>
    </ligand>
</feature>
<evidence type="ECO:0000256" key="1">
    <source>
        <dbReference type="ARBA" id="ARBA00004141"/>
    </source>
</evidence>
<accession>R7UHY8</accession>
<feature type="region of interest" description="Disordered" evidence="9">
    <location>
        <begin position="1"/>
        <end position="38"/>
    </location>
</feature>
<evidence type="ECO:0000313" key="12">
    <source>
        <dbReference type="EnsemblMetazoa" id="CapteP220218"/>
    </source>
</evidence>
<keyword evidence="8" id="KW-0769">Symport</keyword>
<dbReference type="EnsemblMetazoa" id="CapteT220218">
    <property type="protein sequence ID" value="CapteP220218"/>
    <property type="gene ID" value="CapteG220218"/>
</dbReference>
<organism evidence="11">
    <name type="scientific">Capitella teleta</name>
    <name type="common">Polychaete worm</name>
    <dbReference type="NCBI Taxonomy" id="283909"/>
    <lineage>
        <taxon>Eukaryota</taxon>
        <taxon>Metazoa</taxon>
        <taxon>Spiralia</taxon>
        <taxon>Lophotrochozoa</taxon>
        <taxon>Annelida</taxon>
        <taxon>Polychaeta</taxon>
        <taxon>Sedentaria</taxon>
        <taxon>Scolecida</taxon>
        <taxon>Capitellidae</taxon>
        <taxon>Capitella</taxon>
    </lineage>
</organism>
<evidence type="ECO:0000256" key="5">
    <source>
        <dbReference type="ARBA" id="ARBA00023136"/>
    </source>
</evidence>
<feature type="transmembrane region" description="Helical" evidence="10">
    <location>
        <begin position="77"/>
        <end position="98"/>
    </location>
</feature>
<gene>
    <name evidence="11" type="ORF">CAPTEDRAFT_220218</name>
</gene>
<reference evidence="11 13" key="2">
    <citation type="journal article" date="2013" name="Nature">
        <title>Insights into bilaterian evolution from three spiralian genomes.</title>
        <authorList>
            <person name="Simakov O."/>
            <person name="Marletaz F."/>
            <person name="Cho S.J."/>
            <person name="Edsinger-Gonzales E."/>
            <person name="Havlak P."/>
            <person name="Hellsten U."/>
            <person name="Kuo D.H."/>
            <person name="Larsson T."/>
            <person name="Lv J."/>
            <person name="Arendt D."/>
            <person name="Savage R."/>
            <person name="Osoegawa K."/>
            <person name="de Jong P."/>
            <person name="Grimwood J."/>
            <person name="Chapman J.A."/>
            <person name="Shapiro H."/>
            <person name="Aerts A."/>
            <person name="Otillar R.P."/>
            <person name="Terry A.Y."/>
            <person name="Boore J.L."/>
            <person name="Grigoriev I.V."/>
            <person name="Lindberg D.R."/>
            <person name="Seaver E.C."/>
            <person name="Weisblat D.A."/>
            <person name="Putnam N.H."/>
            <person name="Rokhsar D.S."/>
        </authorList>
    </citation>
    <scope>NUCLEOTIDE SEQUENCE</scope>
    <source>
        <strain evidence="11 13">I ESC-2004</strain>
    </source>
</reference>
<feature type="binding site" evidence="6">
    <location>
        <position position="411"/>
    </location>
    <ligand>
        <name>Na(+)</name>
        <dbReference type="ChEBI" id="CHEBI:29101"/>
        <label>1</label>
    </ligand>
</feature>
<dbReference type="SUPFAM" id="SSF161070">
    <property type="entry name" value="SNF-like"/>
    <property type="match status" value="1"/>
</dbReference>
<feature type="transmembrane region" description="Helical" evidence="10">
    <location>
        <begin position="260"/>
        <end position="284"/>
    </location>
</feature>
<feature type="binding site" evidence="6">
    <location>
        <position position="346"/>
    </location>
    <ligand>
        <name>Na(+)</name>
        <dbReference type="ChEBI" id="CHEBI:29101"/>
        <label>1</label>
    </ligand>
</feature>
<feature type="binding site" evidence="6">
    <location>
        <position position="314"/>
    </location>
    <ligand>
        <name>Na(+)</name>
        <dbReference type="ChEBI" id="CHEBI:29101"/>
        <label>1</label>
    </ligand>
</feature>
<dbReference type="PANTHER" id="PTHR11616:SF265">
    <property type="entry name" value="TRANSPORTER"/>
    <property type="match status" value="1"/>
</dbReference>
<dbReference type="OrthoDB" id="6581954at2759"/>
<feature type="transmembrane region" description="Helical" evidence="10">
    <location>
        <begin position="340"/>
        <end position="365"/>
    </location>
</feature>
<feature type="compositionally biased region" description="Polar residues" evidence="9">
    <location>
        <begin position="1"/>
        <end position="16"/>
    </location>
</feature>
<dbReference type="Proteomes" id="UP000014760">
    <property type="component" value="Unassembled WGS sequence"/>
</dbReference>
<dbReference type="PROSITE" id="PS50267">
    <property type="entry name" value="NA_NEUROTRAN_SYMP_3"/>
    <property type="match status" value="1"/>
</dbReference>
<evidence type="ECO:0000256" key="4">
    <source>
        <dbReference type="ARBA" id="ARBA00022989"/>
    </source>
</evidence>
<dbReference type="FunCoup" id="R7UHY8">
    <property type="interactions" value="128"/>
</dbReference>
<keyword evidence="4 10" id="KW-1133">Transmembrane helix</keyword>
<feature type="transmembrane region" description="Helical" evidence="10">
    <location>
        <begin position="304"/>
        <end position="328"/>
    </location>
</feature>
<dbReference type="PROSITE" id="PS00754">
    <property type="entry name" value="NA_NEUROTRAN_SYMP_2"/>
    <property type="match status" value="1"/>
</dbReference>
<feature type="transmembrane region" description="Helical" evidence="10">
    <location>
        <begin position="513"/>
        <end position="534"/>
    </location>
</feature>
<evidence type="ECO:0000256" key="6">
    <source>
        <dbReference type="PIRSR" id="PIRSR600175-1"/>
    </source>
</evidence>
<evidence type="ECO:0000256" key="3">
    <source>
        <dbReference type="ARBA" id="ARBA00022692"/>
    </source>
</evidence>
<feature type="compositionally biased region" description="Basic and acidic residues" evidence="9">
    <location>
        <begin position="21"/>
        <end position="38"/>
    </location>
</feature>
<dbReference type="Pfam" id="PF00209">
    <property type="entry name" value="SNF"/>
    <property type="match status" value="1"/>
</dbReference>
<dbReference type="GO" id="GO:0005332">
    <property type="term" value="F:gamma-aminobutyric acid:sodium:chloride symporter activity"/>
    <property type="evidence" value="ECO:0007669"/>
    <property type="project" value="TreeGrafter"/>
</dbReference>
<dbReference type="PRINTS" id="PR00176">
    <property type="entry name" value="NANEUSMPORT"/>
</dbReference>
<dbReference type="PANTHER" id="PTHR11616">
    <property type="entry name" value="SODIUM/CHLORIDE DEPENDENT TRANSPORTER"/>
    <property type="match status" value="1"/>
</dbReference>
<comment type="subcellular location">
    <subcellularLocation>
        <location evidence="1">Membrane</location>
        <topology evidence="1">Multi-pass membrane protein</topology>
    </subcellularLocation>
</comment>
<feature type="transmembrane region" description="Helical" evidence="10">
    <location>
        <begin position="385"/>
        <end position="411"/>
    </location>
</feature>
<evidence type="ECO:0000313" key="13">
    <source>
        <dbReference type="Proteomes" id="UP000014760"/>
    </source>
</evidence>
<dbReference type="InterPro" id="IPR037272">
    <property type="entry name" value="SNS_sf"/>
</dbReference>
<evidence type="ECO:0000313" key="11">
    <source>
        <dbReference type="EMBL" id="ELU05703.1"/>
    </source>
</evidence>
<evidence type="ECO:0000256" key="2">
    <source>
        <dbReference type="ARBA" id="ARBA00022448"/>
    </source>
</evidence>
<dbReference type="AlphaFoldDB" id="R7UHY8"/>
<evidence type="ECO:0000256" key="8">
    <source>
        <dbReference type="RuleBase" id="RU003732"/>
    </source>
</evidence>
<dbReference type="CDD" id="cd11496">
    <property type="entry name" value="SLC6sbd-TauT-like"/>
    <property type="match status" value="1"/>
</dbReference>
<keyword evidence="7" id="KW-1015">Disulfide bond</keyword>